<proteinExistence type="predicted"/>
<feature type="non-terminal residue" evidence="2">
    <location>
        <position position="1"/>
    </location>
</feature>
<accession>A0ABP0NVE1</accession>
<evidence type="ECO:0000313" key="2">
    <source>
        <dbReference type="EMBL" id="CAK9066425.1"/>
    </source>
</evidence>
<dbReference type="Proteomes" id="UP001642464">
    <property type="component" value="Unassembled WGS sequence"/>
</dbReference>
<feature type="compositionally biased region" description="Basic and acidic residues" evidence="1">
    <location>
        <begin position="34"/>
        <end position="46"/>
    </location>
</feature>
<keyword evidence="3" id="KW-1185">Reference proteome</keyword>
<protein>
    <submittedName>
        <fullName evidence="2">Uncharacterized protein</fullName>
    </submittedName>
</protein>
<sequence length="60" mass="6546">DLTPAQRHVYLLRGPEPQTGRSTDGSIVPAPVQRRGEEEGFGKRLPDMPATTEMDLGNEA</sequence>
<reference evidence="2 3" key="1">
    <citation type="submission" date="2024-02" db="EMBL/GenBank/DDBJ databases">
        <authorList>
            <person name="Chen Y."/>
            <person name="Shah S."/>
            <person name="Dougan E. K."/>
            <person name="Thang M."/>
            <person name="Chan C."/>
        </authorList>
    </citation>
    <scope>NUCLEOTIDE SEQUENCE [LARGE SCALE GENOMIC DNA]</scope>
</reference>
<name>A0ABP0NVE1_9DINO</name>
<feature type="region of interest" description="Disordered" evidence="1">
    <location>
        <begin position="13"/>
        <end position="60"/>
    </location>
</feature>
<evidence type="ECO:0000256" key="1">
    <source>
        <dbReference type="SAM" id="MobiDB-lite"/>
    </source>
</evidence>
<gene>
    <name evidence="2" type="ORF">SCF082_LOCUS33814</name>
</gene>
<dbReference type="EMBL" id="CAXAMM010030402">
    <property type="protein sequence ID" value="CAK9066425.1"/>
    <property type="molecule type" value="Genomic_DNA"/>
</dbReference>
<evidence type="ECO:0000313" key="3">
    <source>
        <dbReference type="Proteomes" id="UP001642464"/>
    </source>
</evidence>
<organism evidence="2 3">
    <name type="scientific">Durusdinium trenchii</name>
    <dbReference type="NCBI Taxonomy" id="1381693"/>
    <lineage>
        <taxon>Eukaryota</taxon>
        <taxon>Sar</taxon>
        <taxon>Alveolata</taxon>
        <taxon>Dinophyceae</taxon>
        <taxon>Suessiales</taxon>
        <taxon>Symbiodiniaceae</taxon>
        <taxon>Durusdinium</taxon>
    </lineage>
</organism>
<comment type="caution">
    <text evidence="2">The sequence shown here is derived from an EMBL/GenBank/DDBJ whole genome shotgun (WGS) entry which is preliminary data.</text>
</comment>